<comment type="subcellular location">
    <subcellularLocation>
        <location evidence="1">Cell membrane</location>
        <topology evidence="1">Multi-pass membrane protein</topology>
    </subcellularLocation>
</comment>
<feature type="domain" description="ABC transporter" evidence="9">
    <location>
        <begin position="375"/>
        <end position="574"/>
    </location>
</feature>
<feature type="domain" description="ABC transmembrane type-1" evidence="10">
    <location>
        <begin position="74"/>
        <end position="350"/>
    </location>
</feature>
<dbReference type="GO" id="GO:0005886">
    <property type="term" value="C:plasma membrane"/>
    <property type="evidence" value="ECO:0007669"/>
    <property type="project" value="UniProtKB-SubCell"/>
</dbReference>
<keyword evidence="6 8" id="KW-1133">Transmembrane helix</keyword>
<protein>
    <submittedName>
        <fullName evidence="11">Multidrug ABC transporter ATP-binding protein</fullName>
    </submittedName>
</protein>
<keyword evidence="12" id="KW-1185">Reference proteome</keyword>
<evidence type="ECO:0000256" key="8">
    <source>
        <dbReference type="SAM" id="Phobius"/>
    </source>
</evidence>
<dbReference type="InterPro" id="IPR050835">
    <property type="entry name" value="ABC_transporter_sub-D"/>
</dbReference>
<evidence type="ECO:0000256" key="6">
    <source>
        <dbReference type="ARBA" id="ARBA00022989"/>
    </source>
</evidence>
<organism evidence="11 12">
    <name type="scientific">Gilliamella apicola</name>
    <dbReference type="NCBI Taxonomy" id="1196095"/>
    <lineage>
        <taxon>Bacteria</taxon>
        <taxon>Pseudomonadati</taxon>
        <taxon>Pseudomonadota</taxon>
        <taxon>Gammaproteobacteria</taxon>
        <taxon>Orbales</taxon>
        <taxon>Orbaceae</taxon>
        <taxon>Gilliamella</taxon>
    </lineage>
</organism>
<dbReference type="SUPFAM" id="SSF90123">
    <property type="entry name" value="ABC transporter transmembrane region"/>
    <property type="match status" value="1"/>
</dbReference>
<feature type="transmembrane region" description="Helical" evidence="8">
    <location>
        <begin position="5"/>
        <end position="24"/>
    </location>
</feature>
<dbReference type="PROSITE" id="PS50929">
    <property type="entry name" value="ABC_TM1F"/>
    <property type="match status" value="1"/>
</dbReference>
<keyword evidence="2" id="KW-0813">Transport</keyword>
<dbReference type="Gene3D" id="3.40.50.300">
    <property type="entry name" value="P-loop containing nucleotide triphosphate hydrolases"/>
    <property type="match status" value="1"/>
</dbReference>
<dbReference type="Pfam" id="PF06472">
    <property type="entry name" value="ABC_membrane_2"/>
    <property type="match status" value="1"/>
</dbReference>
<dbReference type="Pfam" id="PF00005">
    <property type="entry name" value="ABC_tran"/>
    <property type="match status" value="1"/>
</dbReference>
<dbReference type="InterPro" id="IPR027417">
    <property type="entry name" value="P-loop_NTPase"/>
</dbReference>
<proteinExistence type="predicted"/>
<evidence type="ECO:0000256" key="1">
    <source>
        <dbReference type="ARBA" id="ARBA00004651"/>
    </source>
</evidence>
<feature type="transmembrane region" description="Helical" evidence="8">
    <location>
        <begin position="45"/>
        <end position="66"/>
    </location>
</feature>
<keyword evidence="5 11" id="KW-0067">ATP-binding</keyword>
<feature type="transmembrane region" description="Helical" evidence="8">
    <location>
        <begin position="163"/>
        <end position="185"/>
    </location>
</feature>
<accession>A0A2V4DY00</accession>
<dbReference type="Proteomes" id="UP000247932">
    <property type="component" value="Unassembled WGS sequence"/>
</dbReference>
<dbReference type="InterPro" id="IPR011527">
    <property type="entry name" value="ABC1_TM_dom"/>
</dbReference>
<evidence type="ECO:0000259" key="10">
    <source>
        <dbReference type="PROSITE" id="PS50929"/>
    </source>
</evidence>
<keyword evidence="4" id="KW-0547">Nucleotide-binding</keyword>
<dbReference type="RefSeq" id="WP_110434930.1">
    <property type="nucleotide sequence ID" value="NZ_QGLR01000018.1"/>
</dbReference>
<evidence type="ECO:0000256" key="2">
    <source>
        <dbReference type="ARBA" id="ARBA00022448"/>
    </source>
</evidence>
<evidence type="ECO:0000313" key="11">
    <source>
        <dbReference type="EMBL" id="PXZ03781.1"/>
    </source>
</evidence>
<evidence type="ECO:0000259" key="9">
    <source>
        <dbReference type="PROSITE" id="PS50893"/>
    </source>
</evidence>
<dbReference type="InterPro" id="IPR036640">
    <property type="entry name" value="ABC1_TM_sf"/>
</dbReference>
<dbReference type="GO" id="GO:0140359">
    <property type="term" value="F:ABC-type transporter activity"/>
    <property type="evidence" value="ECO:0007669"/>
    <property type="project" value="InterPro"/>
</dbReference>
<evidence type="ECO:0000256" key="3">
    <source>
        <dbReference type="ARBA" id="ARBA00022692"/>
    </source>
</evidence>
<dbReference type="InterPro" id="IPR003593">
    <property type="entry name" value="AAA+_ATPase"/>
</dbReference>
<evidence type="ECO:0000256" key="4">
    <source>
        <dbReference type="ARBA" id="ARBA00022741"/>
    </source>
</evidence>
<evidence type="ECO:0000256" key="5">
    <source>
        <dbReference type="ARBA" id="ARBA00022840"/>
    </source>
</evidence>
<dbReference type="AlphaFoldDB" id="A0A2V4DY00"/>
<dbReference type="SMART" id="SM00382">
    <property type="entry name" value="AAA"/>
    <property type="match status" value="1"/>
</dbReference>
<feature type="transmembrane region" description="Helical" evidence="8">
    <location>
        <begin position="86"/>
        <end position="107"/>
    </location>
</feature>
<comment type="caution">
    <text evidence="11">The sequence shown here is derived from an EMBL/GenBank/DDBJ whole genome shotgun (WGS) entry which is preliminary data.</text>
</comment>
<feature type="transmembrane region" description="Helical" evidence="8">
    <location>
        <begin position="205"/>
        <end position="225"/>
    </location>
</feature>
<keyword evidence="7 8" id="KW-0472">Membrane</keyword>
<dbReference type="PANTHER" id="PTHR11384:SF59">
    <property type="entry name" value="LYSOSOMAL COBALAMIN TRANSPORTER ABCD4"/>
    <property type="match status" value="1"/>
</dbReference>
<evidence type="ECO:0000313" key="12">
    <source>
        <dbReference type="Proteomes" id="UP000247932"/>
    </source>
</evidence>
<sequence>MKMIIIIICYSVFISSILILMKIYQKIWILLKPFWFSRHSIFSGLLFFSILAMIYLLVEIQVWLNNWNSDFFNALEKIDANKLKNLVFWFIGVLAILIIVQVNKSWLIKLLNIRWRKWLTEYYLNLWLKDNQYYYYLLEHKDQQIDNPDQRIAEDIRMFIDRFLALTLGFIQSFSMLVTFIIVLWNVSGSLEFELFNQQWKVKGSLVYCVFIFVLINSFIAHFIGKKIRYLNREKQKSEANFRTALINQQTNAETLVLDEENQNKQKNELNQLFYSIKENWHRLMNCQRNLEYWQVLHQRISTVIPLFLLIPIFIAGKINIGGLMKARQAFMLVANNLSWFINKYDDLAEFAAIVDRLYQFHIAIEKKHHNPTQIGEKIVVKKGEILLPNNINLLKNINISLKKGCWLYIKGRSGIGKTTLLKTIMGVWPYAKGLFIKPEKIYMVTQNSYIPTGTLADVLRFPSQGNICENILISTLIKVNLAHLIPNLNAHHQWQKILSSGEKQRIGIARVLLKNPEWLLLDEATSHLDEESALTLLKLLKQSYPQMSVLVVSHQNQIAQQVADSIYQLEADQ</sequence>
<dbReference type="PROSITE" id="PS00211">
    <property type="entry name" value="ABC_TRANSPORTER_1"/>
    <property type="match status" value="1"/>
</dbReference>
<reference evidence="11 12" key="1">
    <citation type="submission" date="2018-05" db="EMBL/GenBank/DDBJ databases">
        <title>Reference genomes for bee gut microbiota database.</title>
        <authorList>
            <person name="Ellegaard K.M."/>
        </authorList>
    </citation>
    <scope>NUCLEOTIDE SEQUENCE [LARGE SCALE GENOMIC DNA]</scope>
    <source>
        <strain evidence="11 12">ESL0182</strain>
    </source>
</reference>
<name>A0A2V4DY00_9GAMM</name>
<feature type="transmembrane region" description="Helical" evidence="8">
    <location>
        <begin position="304"/>
        <end position="325"/>
    </location>
</feature>
<dbReference type="Gene3D" id="1.20.1560.10">
    <property type="entry name" value="ABC transporter type 1, transmembrane domain"/>
    <property type="match status" value="1"/>
</dbReference>
<dbReference type="EMBL" id="QGLR01000018">
    <property type="protein sequence ID" value="PXZ03781.1"/>
    <property type="molecule type" value="Genomic_DNA"/>
</dbReference>
<dbReference type="InterPro" id="IPR017871">
    <property type="entry name" value="ABC_transporter-like_CS"/>
</dbReference>
<keyword evidence="3 8" id="KW-0812">Transmembrane</keyword>
<dbReference type="GO" id="GO:0005524">
    <property type="term" value="F:ATP binding"/>
    <property type="evidence" value="ECO:0007669"/>
    <property type="project" value="UniProtKB-KW"/>
</dbReference>
<dbReference type="InterPro" id="IPR003439">
    <property type="entry name" value="ABC_transporter-like_ATP-bd"/>
</dbReference>
<dbReference type="GO" id="GO:0016887">
    <property type="term" value="F:ATP hydrolysis activity"/>
    <property type="evidence" value="ECO:0007669"/>
    <property type="project" value="InterPro"/>
</dbReference>
<evidence type="ECO:0000256" key="7">
    <source>
        <dbReference type="ARBA" id="ARBA00023136"/>
    </source>
</evidence>
<dbReference type="PANTHER" id="PTHR11384">
    <property type="entry name" value="ATP-BINDING CASSETTE, SUB-FAMILY D MEMBER"/>
    <property type="match status" value="1"/>
</dbReference>
<gene>
    <name evidence="11" type="ORF">DKK70_16315</name>
</gene>
<dbReference type="SUPFAM" id="SSF52540">
    <property type="entry name" value="P-loop containing nucleoside triphosphate hydrolases"/>
    <property type="match status" value="1"/>
</dbReference>
<dbReference type="OrthoDB" id="9802264at2"/>
<dbReference type="PROSITE" id="PS50893">
    <property type="entry name" value="ABC_TRANSPORTER_2"/>
    <property type="match status" value="1"/>
</dbReference>